<dbReference type="EMBL" id="PSRQ01000047">
    <property type="protein sequence ID" value="PWU23063.1"/>
    <property type="molecule type" value="Genomic_DNA"/>
</dbReference>
<dbReference type="InterPro" id="IPR043713">
    <property type="entry name" value="DUF5654"/>
</dbReference>
<protein>
    <submittedName>
        <fullName evidence="2">Uncharacterized protein</fullName>
    </submittedName>
</protein>
<feature type="transmembrane region" description="Helical" evidence="1">
    <location>
        <begin position="21"/>
        <end position="38"/>
    </location>
</feature>
<gene>
    <name evidence="2" type="ORF">C5B42_04310</name>
</gene>
<accession>A0A317JNA1</accession>
<keyword evidence="1" id="KW-0812">Transmembrane</keyword>
<sequence length="96" mass="10706">MFSLHPRHEATQLSRAIVKQLLVLATGGFSLVAALAWNDLIKNFITTYITPYVSKGSGLIAQLIYATTITIIAVFITYQLGKIQHLLSDEEEEKKK</sequence>
<dbReference type="Proteomes" id="UP000246104">
    <property type="component" value="Unassembled WGS sequence"/>
</dbReference>
<keyword evidence="1" id="KW-0472">Membrane</keyword>
<dbReference type="AlphaFoldDB" id="A0A317JNA1"/>
<organism evidence="2 3">
    <name type="scientific">Candidatus Cerribacteria bacterium 'Amazon FNV 2010 28 9'</name>
    <dbReference type="NCBI Taxonomy" id="2081795"/>
    <lineage>
        <taxon>Bacteria</taxon>
        <taxon>Candidatus Cerribacteria</taxon>
    </lineage>
</organism>
<reference evidence="2 3" key="1">
    <citation type="submission" date="2018-02" db="EMBL/GenBank/DDBJ databases">
        <title>Genomic Reconstructions from Amazon Rainforest and Pasture Soil Reveal Novel Insights into the Physiology of Candidate Phyla in Tropical Sites.</title>
        <authorList>
            <person name="Kroeger M.E."/>
            <person name="Delmont T."/>
            <person name="Eren A.M."/>
            <person name="Guo J."/>
            <person name="Meyer K.M."/>
            <person name="Khan K."/>
            <person name="Rodrigues J.L.M."/>
            <person name="Bohannan B.J.M."/>
            <person name="Tringe S."/>
            <person name="Borges C.D."/>
            <person name="Tiedje J."/>
            <person name="Tsai S.M."/>
            <person name="Nusslein K."/>
        </authorList>
    </citation>
    <scope>NUCLEOTIDE SEQUENCE [LARGE SCALE GENOMIC DNA]</scope>
    <source>
        <strain evidence="2">Amazon FNV 2010 28 9</strain>
    </source>
</reference>
<evidence type="ECO:0000313" key="2">
    <source>
        <dbReference type="EMBL" id="PWU23063.1"/>
    </source>
</evidence>
<feature type="transmembrane region" description="Helical" evidence="1">
    <location>
        <begin position="58"/>
        <end position="78"/>
    </location>
</feature>
<evidence type="ECO:0000313" key="3">
    <source>
        <dbReference type="Proteomes" id="UP000246104"/>
    </source>
</evidence>
<keyword evidence="1" id="KW-1133">Transmembrane helix</keyword>
<name>A0A317JNA1_9BACT</name>
<proteinExistence type="predicted"/>
<comment type="caution">
    <text evidence="2">The sequence shown here is derived from an EMBL/GenBank/DDBJ whole genome shotgun (WGS) entry which is preliminary data.</text>
</comment>
<dbReference type="Pfam" id="PF18898">
    <property type="entry name" value="DUF5654"/>
    <property type="match status" value="1"/>
</dbReference>
<evidence type="ECO:0000256" key="1">
    <source>
        <dbReference type="SAM" id="Phobius"/>
    </source>
</evidence>